<dbReference type="CTD" id="8987"/>
<feature type="region of interest" description="Disordered" evidence="9">
    <location>
        <begin position="56"/>
        <end position="75"/>
    </location>
</feature>
<dbReference type="PROSITE" id="PS51166">
    <property type="entry name" value="CBM20"/>
    <property type="match status" value="1"/>
</dbReference>
<feature type="region of interest" description="Disordered" evidence="9">
    <location>
        <begin position="1017"/>
        <end position="1039"/>
    </location>
</feature>
<feature type="domain" description="CBM20" evidence="11">
    <location>
        <begin position="1074"/>
        <end position="1173"/>
    </location>
</feature>
<dbReference type="InterPro" id="IPR002044">
    <property type="entry name" value="CBM20"/>
</dbReference>
<gene>
    <name evidence="14" type="primary">stbd1</name>
</gene>
<evidence type="ECO:0000256" key="6">
    <source>
        <dbReference type="ARBA" id="ARBA00073038"/>
    </source>
</evidence>
<feature type="compositionally biased region" description="Basic and acidic residues" evidence="9">
    <location>
        <begin position="947"/>
        <end position="958"/>
    </location>
</feature>
<dbReference type="Gene3D" id="2.60.40.10">
    <property type="entry name" value="Immunoglobulins"/>
    <property type="match status" value="1"/>
</dbReference>
<evidence type="ECO:0000313" key="12">
    <source>
        <dbReference type="Ensembl" id="ENSSPAP00000030417.1"/>
    </source>
</evidence>
<dbReference type="GO" id="GO:2001070">
    <property type="term" value="F:starch binding"/>
    <property type="evidence" value="ECO:0007669"/>
    <property type="project" value="InterPro"/>
</dbReference>
<evidence type="ECO:0000313" key="13">
    <source>
        <dbReference type="Proteomes" id="UP000694891"/>
    </source>
</evidence>
<dbReference type="Proteomes" id="UP000694891">
    <property type="component" value="Unplaced"/>
</dbReference>
<dbReference type="SUPFAM" id="SSF49452">
    <property type="entry name" value="Starch-binding domain-like"/>
    <property type="match status" value="1"/>
</dbReference>
<accession>A0A3B5BMX2</accession>
<feature type="region of interest" description="Disordered" evidence="9">
    <location>
        <begin position="892"/>
        <end position="915"/>
    </location>
</feature>
<dbReference type="InterPro" id="IPR013783">
    <property type="entry name" value="Ig-like_fold"/>
</dbReference>
<reference evidence="14" key="2">
    <citation type="submission" date="2025-04" db="UniProtKB">
        <authorList>
            <consortium name="RefSeq"/>
        </authorList>
    </citation>
    <scope>IDENTIFICATION</scope>
</reference>
<dbReference type="InterPro" id="IPR013784">
    <property type="entry name" value="Carb-bd-like_fold"/>
</dbReference>
<evidence type="ECO:0000256" key="9">
    <source>
        <dbReference type="SAM" id="MobiDB-lite"/>
    </source>
</evidence>
<dbReference type="Ensembl" id="ENSSPAT00000030911.1">
    <property type="protein sequence ID" value="ENSSPAP00000030417.1"/>
    <property type="gene ID" value="ENSSPAG00000022840.1"/>
</dbReference>
<reference evidence="12" key="1">
    <citation type="submission" date="2023-09" db="UniProtKB">
        <authorList>
            <consortium name="Ensembl"/>
        </authorList>
    </citation>
    <scope>IDENTIFICATION</scope>
</reference>
<keyword evidence="13" id="KW-1185">Reference proteome</keyword>
<evidence type="ECO:0000256" key="10">
    <source>
        <dbReference type="SAM" id="Phobius"/>
    </source>
</evidence>
<keyword evidence="10" id="KW-1133">Transmembrane helix</keyword>
<feature type="region of interest" description="Disordered" evidence="9">
    <location>
        <begin position="274"/>
        <end position="296"/>
    </location>
</feature>
<evidence type="ECO:0000256" key="7">
    <source>
        <dbReference type="ARBA" id="ARBA00075794"/>
    </source>
</evidence>
<feature type="region of interest" description="Disordered" evidence="9">
    <location>
        <begin position="82"/>
        <end position="259"/>
    </location>
</feature>
<dbReference type="FunFam" id="2.60.40.10:FF:000552">
    <property type="entry name" value="Related to glucoamylase"/>
    <property type="match status" value="1"/>
</dbReference>
<evidence type="ECO:0000256" key="5">
    <source>
        <dbReference type="ARBA" id="ARBA00062412"/>
    </source>
</evidence>
<dbReference type="GO" id="GO:0005789">
    <property type="term" value="C:endoplasmic reticulum membrane"/>
    <property type="evidence" value="ECO:0007669"/>
    <property type="project" value="UniProtKB-SubCell"/>
</dbReference>
<protein>
    <recommendedName>
        <fullName evidence="6">Starch-binding domain-containing protein 1</fullName>
    </recommendedName>
    <alternativeName>
        <fullName evidence="7">Genethonin-1</fullName>
    </alternativeName>
    <alternativeName>
        <fullName evidence="8">Glycophagy cargo receptor stbd1</fullName>
    </alternativeName>
</protein>
<dbReference type="GO" id="GO:0061723">
    <property type="term" value="P:glycophagy"/>
    <property type="evidence" value="ECO:0007669"/>
    <property type="project" value="UniProtKB-ARBA"/>
</dbReference>
<dbReference type="PANTHER" id="PTHR15048">
    <property type="entry name" value="STARCH-BINDING DOMAIN-CONTAINING PROTEIN 1"/>
    <property type="match status" value="1"/>
</dbReference>
<dbReference type="GeneID" id="103364850"/>
<keyword evidence="10" id="KW-0472">Membrane</keyword>
<dbReference type="PANTHER" id="PTHR15048:SF0">
    <property type="entry name" value="STARCH-BINDING DOMAIN-CONTAINING PROTEIN 1"/>
    <property type="match status" value="1"/>
</dbReference>
<evidence type="ECO:0000313" key="14">
    <source>
        <dbReference type="RefSeq" id="XP_008290341.1"/>
    </source>
</evidence>
<comment type="subunit">
    <text evidence="5">Interacts with the ATG8 family proteins GABARAP and GABARAPL1. Interacts with several glycogen-associated proteins, such as GYS2 (liver glycogen synthase), GDE (glycogen debranching enzyme), GBE1 (glycogen branching enzyme 1) and EPM2A (Laforin).</text>
</comment>
<dbReference type="RefSeq" id="XP_008290341.1">
    <property type="nucleotide sequence ID" value="XM_008292119.1"/>
</dbReference>
<dbReference type="Pfam" id="PF00686">
    <property type="entry name" value="CBM_20"/>
    <property type="match status" value="1"/>
</dbReference>
<feature type="compositionally biased region" description="Acidic residues" evidence="9">
    <location>
        <begin position="969"/>
        <end position="981"/>
    </location>
</feature>
<evidence type="ECO:0000256" key="1">
    <source>
        <dbReference type="ARBA" id="ARBA00004643"/>
    </source>
</evidence>
<dbReference type="GO" id="GO:0030315">
    <property type="term" value="C:T-tubule"/>
    <property type="evidence" value="ECO:0007669"/>
    <property type="project" value="UniProtKB-SubCell"/>
</dbReference>
<feature type="region of interest" description="Disordered" evidence="9">
    <location>
        <begin position="946"/>
        <end position="982"/>
    </location>
</feature>
<evidence type="ECO:0000256" key="2">
    <source>
        <dbReference type="ARBA" id="ARBA00024012"/>
    </source>
</evidence>
<feature type="region of interest" description="Disordered" evidence="9">
    <location>
        <begin position="391"/>
        <end position="411"/>
    </location>
</feature>
<evidence type="ECO:0000259" key="11">
    <source>
        <dbReference type="PROSITE" id="PS51166"/>
    </source>
</evidence>
<evidence type="ECO:0000256" key="4">
    <source>
        <dbReference type="ARBA" id="ARBA00060405"/>
    </source>
</evidence>
<dbReference type="AlphaFoldDB" id="A0A3B5BMX2"/>
<feature type="compositionally biased region" description="Polar residues" evidence="9">
    <location>
        <begin position="447"/>
        <end position="457"/>
    </location>
</feature>
<dbReference type="OrthoDB" id="6123450at2759"/>
<dbReference type="GO" id="GO:0034045">
    <property type="term" value="C:phagophore assembly site membrane"/>
    <property type="evidence" value="ECO:0007669"/>
    <property type="project" value="UniProtKB-SubCell"/>
</dbReference>
<keyword evidence="10" id="KW-0812">Transmembrane</keyword>
<sequence length="1175" mass="128538">MSLKNGNTVALERRMDLASLFCMIGRHGPAVALAVIAVVSVVAGFIIYRSVRGKRRKATAGGDAGESPGAEKDAALIHTEPETCPEELRSSAESTDVSDEGSSDATENADLNIRHRRAAAEKKPSPDAPPQSDSLVDTKQKDASAVQDFYEAEEANQRRDAHTVAEEERDGDEGSLKPELVYDGREEEKVLPAQRQEGENATADTDVYDEKTSQEEESLQCVLESPVCCEQTTPMSANKEPDDEATPDTNNTEPQPGVHLQDVLVSCTCSSKDAEFEEENPEDIAHSNYDGNDRLCPEEELKHGEVEKALVDDQGIAQESEVVYSTSEQETRLPSSQEELCDDVAEEVVLSSQDGDRDGECGQTSEVIQEKLHEDILSNLADIVFDAHPLQQQRQTEPESEKGLACDEEDDVGKSEMLRDGSNMVLAAPLAALNQPEKVEDALCGTTTDANAQNSGTGDFPDLPSDYQRQQREVTEEEISPVLDKDTELDVPASDLTSFKEEVQSEKNETGSVVVLAEESVDQEPSVPSSQLGRCGDVMAEVVRPSQDSDQNDEHSPAAEATEEAIHEDHLNNLAHVRFEVHTLQQQLQTEPKNGVTCNQEEGVVKRETLASCDGSGVALAPALPEEFDIGDDGLCGTTADAKAEIPAVELPELSLDYQQSHVEEDETAAALDTNSDPNTLSFALTPIMEEIQSNKNETDAAVLLAEELVDHVLSSCYKDLQSDRTGSDESLDRMGADPAAAAALCDEASVSPPVTSTEISHLDLPSSFQDRPNDQMQSNPDFPELTASAAPIITESNKPPICEMQLPAFEQSELTWSSSGLGGESGISSMTVSPDLEDPASKCHLSPENVELPVMHYDQQSEVQTKAQTDRFVDDVALSVVNEDAAGVVTESCPSHLSQQPHSEPTDRANDESFLSNEDTFGCEIEDRYNRAMDQLMVQIATSVTPDDKKKETDVKVVKTKKKKEGAKEEEEEEEEDDNERTEISIMEATMDNNEWITEGSYQVLPWMNLSVPSFAQSHTKPDPVPDAEQHHSSSPAEAPCIDTVILLPSIKVTQTNTLPPVDENSKKVVAVQPMPQNVSVTFRIHYHTHSQYQKVAITGNQQELGNWKEFIPLEEAKDGHWSTVVSLPAESYVEWKFVVVDRGNVCRWEECGNRLLDTGSGDDLLVHKWWGIL</sequence>
<feature type="transmembrane region" description="Helical" evidence="10">
    <location>
        <begin position="30"/>
        <end position="48"/>
    </location>
</feature>
<evidence type="ECO:0000256" key="8">
    <source>
        <dbReference type="ARBA" id="ARBA00076001"/>
    </source>
</evidence>
<dbReference type="STRING" id="144197.ENSSPAP00000030417"/>
<evidence type="ECO:0000256" key="3">
    <source>
        <dbReference type="ARBA" id="ARBA00053886"/>
    </source>
</evidence>
<name>A0A3B5BMX2_9TELE</name>
<feature type="compositionally biased region" description="Basic and acidic residues" evidence="9">
    <location>
        <begin position="396"/>
        <end position="405"/>
    </location>
</feature>
<feature type="region of interest" description="Disordered" evidence="9">
    <location>
        <begin position="447"/>
        <end position="490"/>
    </location>
</feature>
<feature type="compositionally biased region" description="Basic and acidic residues" evidence="9">
    <location>
        <begin position="1021"/>
        <end position="1033"/>
    </location>
</feature>
<comment type="subcellular location">
    <subcellularLocation>
        <location evidence="2">Cell membrane</location>
        <location evidence="2">Sarcolemma</location>
        <location evidence="2">T-tubule</location>
    </subcellularLocation>
    <subcellularLocation>
        <location evidence="1">Endoplasmic reticulum membrane</location>
        <topology evidence="1">Single-pass type III membrane protein</topology>
    </subcellularLocation>
    <subcellularLocation>
        <location evidence="4">Preautophagosomal structure membrane</location>
        <topology evidence="4">Single-pass type III membrane protein</topology>
    </subcellularLocation>
</comment>
<feature type="compositionally biased region" description="Polar residues" evidence="9">
    <location>
        <begin position="323"/>
        <end position="338"/>
    </location>
</feature>
<organism evidence="12">
    <name type="scientific">Stegastes partitus</name>
    <name type="common">bicolor damselfish</name>
    <dbReference type="NCBI Taxonomy" id="144197"/>
    <lineage>
        <taxon>Eukaryota</taxon>
        <taxon>Metazoa</taxon>
        <taxon>Chordata</taxon>
        <taxon>Craniata</taxon>
        <taxon>Vertebrata</taxon>
        <taxon>Euteleostomi</taxon>
        <taxon>Actinopterygii</taxon>
        <taxon>Neopterygii</taxon>
        <taxon>Teleostei</taxon>
        <taxon>Neoteleostei</taxon>
        <taxon>Acanthomorphata</taxon>
        <taxon>Ovalentaria</taxon>
        <taxon>Pomacentridae</taxon>
        <taxon>Stegastes</taxon>
    </lineage>
</organism>
<dbReference type="GeneTree" id="ENSGT00390000007731"/>
<feature type="region of interest" description="Disordered" evidence="9">
    <location>
        <begin position="320"/>
        <end position="339"/>
    </location>
</feature>
<proteinExistence type="predicted"/>
<dbReference type="SMART" id="SM01065">
    <property type="entry name" value="CBM_2"/>
    <property type="match status" value="1"/>
</dbReference>
<feature type="compositionally biased region" description="Basic and acidic residues" evidence="9">
    <location>
        <begin position="155"/>
        <end position="190"/>
    </location>
</feature>
<feature type="compositionally biased region" description="Polar residues" evidence="9">
    <location>
        <begin position="893"/>
        <end position="904"/>
    </location>
</feature>
<comment type="function">
    <text evidence="3">Acts as a cargo receptor for glycogen. Delivers its cargo to an autophagic pathway called glycophagy, resulting in the transport of glycogen to lysosomes.</text>
</comment>